<accession>A0ABQ1PGJ9</accession>
<evidence type="ECO:0000256" key="3">
    <source>
        <dbReference type="PROSITE-ProRule" id="PRU01091"/>
    </source>
</evidence>
<dbReference type="Gene3D" id="6.10.250.690">
    <property type="match status" value="1"/>
</dbReference>
<feature type="modified residue" description="4-aspartylphosphate" evidence="2">
    <location>
        <position position="51"/>
    </location>
</feature>
<dbReference type="RefSeq" id="WP_150279387.1">
    <property type="nucleotide sequence ID" value="NZ_BMFF01000003.1"/>
</dbReference>
<protein>
    <submittedName>
        <fullName evidence="6">DNA-binding response regulator</fullName>
    </submittedName>
</protein>
<dbReference type="PROSITE" id="PS51755">
    <property type="entry name" value="OMPR_PHOB"/>
    <property type="match status" value="1"/>
</dbReference>
<feature type="domain" description="OmpR/PhoB-type" evidence="5">
    <location>
        <begin position="125"/>
        <end position="226"/>
    </location>
</feature>
<dbReference type="Gene3D" id="3.40.50.2300">
    <property type="match status" value="1"/>
</dbReference>
<evidence type="ECO:0000259" key="5">
    <source>
        <dbReference type="PROSITE" id="PS51755"/>
    </source>
</evidence>
<name>A0ABQ1PGJ9_9GAMM</name>
<feature type="domain" description="Response regulatory" evidence="4">
    <location>
        <begin position="2"/>
        <end position="116"/>
    </location>
</feature>
<reference evidence="7" key="1">
    <citation type="journal article" date="2019" name="Int. J. Syst. Evol. Microbiol.">
        <title>The Global Catalogue of Microorganisms (GCM) 10K type strain sequencing project: providing services to taxonomists for standard genome sequencing and annotation.</title>
        <authorList>
            <consortium name="The Broad Institute Genomics Platform"/>
            <consortium name="The Broad Institute Genome Sequencing Center for Infectious Disease"/>
            <person name="Wu L."/>
            <person name="Ma J."/>
        </authorList>
    </citation>
    <scope>NUCLEOTIDE SEQUENCE [LARGE SCALE GENOMIC DNA]</scope>
    <source>
        <strain evidence="7">CGMCC 1.12482</strain>
    </source>
</reference>
<dbReference type="Proteomes" id="UP000638188">
    <property type="component" value="Unassembled WGS sequence"/>
</dbReference>
<evidence type="ECO:0000256" key="2">
    <source>
        <dbReference type="PROSITE-ProRule" id="PRU00169"/>
    </source>
</evidence>
<feature type="DNA-binding region" description="OmpR/PhoB-type" evidence="3">
    <location>
        <begin position="125"/>
        <end position="226"/>
    </location>
</feature>
<dbReference type="Gene3D" id="1.10.10.10">
    <property type="entry name" value="Winged helix-like DNA-binding domain superfamily/Winged helix DNA-binding domain"/>
    <property type="match status" value="1"/>
</dbReference>
<dbReference type="EMBL" id="BMFF01000003">
    <property type="protein sequence ID" value="GGC96814.1"/>
    <property type="molecule type" value="Genomic_DNA"/>
</dbReference>
<organism evidence="6 7">
    <name type="scientific">Halopseudomonas salina</name>
    <dbReference type="NCBI Taxonomy" id="1323744"/>
    <lineage>
        <taxon>Bacteria</taxon>
        <taxon>Pseudomonadati</taxon>
        <taxon>Pseudomonadota</taxon>
        <taxon>Gammaproteobacteria</taxon>
        <taxon>Pseudomonadales</taxon>
        <taxon>Pseudomonadaceae</taxon>
        <taxon>Halopseudomonas</taxon>
    </lineage>
</organism>
<comment type="caution">
    <text evidence="6">The sequence shown here is derived from an EMBL/GenBank/DDBJ whole genome shotgun (WGS) entry which is preliminary data.</text>
</comment>
<evidence type="ECO:0000259" key="4">
    <source>
        <dbReference type="PROSITE" id="PS50110"/>
    </source>
</evidence>
<evidence type="ECO:0000313" key="7">
    <source>
        <dbReference type="Proteomes" id="UP000638188"/>
    </source>
</evidence>
<evidence type="ECO:0000256" key="1">
    <source>
        <dbReference type="ARBA" id="ARBA00023125"/>
    </source>
</evidence>
<dbReference type="InterPro" id="IPR011006">
    <property type="entry name" value="CheY-like_superfamily"/>
</dbReference>
<dbReference type="Pfam" id="PF00486">
    <property type="entry name" value="Trans_reg_C"/>
    <property type="match status" value="1"/>
</dbReference>
<dbReference type="SMART" id="SM00862">
    <property type="entry name" value="Trans_reg_C"/>
    <property type="match status" value="1"/>
</dbReference>
<gene>
    <name evidence="6" type="ORF">GCM10007418_15280</name>
</gene>
<dbReference type="PANTHER" id="PTHR48111:SF37">
    <property type="entry name" value="RESPONSE REGULATOR PROTEIN CARR"/>
    <property type="match status" value="1"/>
</dbReference>
<dbReference type="SUPFAM" id="SSF52172">
    <property type="entry name" value="CheY-like"/>
    <property type="match status" value="1"/>
</dbReference>
<dbReference type="Pfam" id="PF00072">
    <property type="entry name" value="Response_reg"/>
    <property type="match status" value="1"/>
</dbReference>
<keyword evidence="2" id="KW-0597">Phosphoprotein</keyword>
<dbReference type="SUPFAM" id="SSF46894">
    <property type="entry name" value="C-terminal effector domain of the bipartite response regulators"/>
    <property type="match status" value="1"/>
</dbReference>
<dbReference type="InterPro" id="IPR001789">
    <property type="entry name" value="Sig_transdc_resp-reg_receiver"/>
</dbReference>
<dbReference type="InterPro" id="IPR001867">
    <property type="entry name" value="OmpR/PhoB-type_DNA-bd"/>
</dbReference>
<dbReference type="InterPro" id="IPR036388">
    <property type="entry name" value="WH-like_DNA-bd_sf"/>
</dbReference>
<dbReference type="CDD" id="cd19934">
    <property type="entry name" value="REC_OmpR_EcPhoP-like"/>
    <property type="match status" value="1"/>
</dbReference>
<dbReference type="PROSITE" id="PS50110">
    <property type="entry name" value="RESPONSE_REGULATORY"/>
    <property type="match status" value="1"/>
</dbReference>
<dbReference type="PANTHER" id="PTHR48111">
    <property type="entry name" value="REGULATOR OF RPOS"/>
    <property type="match status" value="1"/>
</dbReference>
<keyword evidence="7" id="KW-1185">Reference proteome</keyword>
<dbReference type="CDD" id="cd00383">
    <property type="entry name" value="trans_reg_C"/>
    <property type="match status" value="1"/>
</dbReference>
<evidence type="ECO:0000313" key="6">
    <source>
        <dbReference type="EMBL" id="GGC96814.1"/>
    </source>
</evidence>
<dbReference type="InterPro" id="IPR016032">
    <property type="entry name" value="Sig_transdc_resp-reg_C-effctor"/>
</dbReference>
<dbReference type="InterPro" id="IPR039420">
    <property type="entry name" value="WalR-like"/>
</dbReference>
<keyword evidence="1 3" id="KW-0238">DNA-binding</keyword>
<dbReference type="SMART" id="SM00448">
    <property type="entry name" value="REC"/>
    <property type="match status" value="1"/>
</dbReference>
<proteinExistence type="predicted"/>
<dbReference type="GO" id="GO:0003677">
    <property type="term" value="F:DNA binding"/>
    <property type="evidence" value="ECO:0007669"/>
    <property type="project" value="UniProtKB-KW"/>
</dbReference>
<sequence length="229" mass="25551">MRVLLVEDSVALADSLCTVLKQAGFAVDWRADGRDALLLGEQEPYDLCVLDLGLPGMDGLEVLRRWRAARISLPVLVLTARSNWSERVEGLRAGADDYLTKPFNPEELVLRAQNLLRRSHGHEPGAVIQARGLALDETRQEVTFIHAAAPAGSVSIELSATQFKLLRYFMLHAGQVLSKGRLAEHLYEYESERDSNVIEVQINHLRSKLGREVIVTRRGQGYIFVGLQP</sequence>